<dbReference type="Proteomes" id="UP000091956">
    <property type="component" value="Unassembled WGS sequence"/>
</dbReference>
<dbReference type="Pfam" id="PF08240">
    <property type="entry name" value="ADH_N"/>
    <property type="match status" value="1"/>
</dbReference>
<dbReference type="InterPro" id="IPR020843">
    <property type="entry name" value="ER"/>
</dbReference>
<evidence type="ECO:0000313" key="8">
    <source>
        <dbReference type="EMBL" id="OBT97338.1"/>
    </source>
</evidence>
<proteinExistence type="inferred from homology"/>
<dbReference type="Gene3D" id="3.40.50.720">
    <property type="entry name" value="NAD(P)-binding Rossmann-like Domain"/>
    <property type="match status" value="1"/>
</dbReference>
<comment type="cofactor">
    <cofactor evidence="1">
        <name>Zn(2+)</name>
        <dbReference type="ChEBI" id="CHEBI:29105"/>
    </cofactor>
</comment>
<evidence type="ECO:0000256" key="2">
    <source>
        <dbReference type="ARBA" id="ARBA00008072"/>
    </source>
</evidence>
<dbReference type="OrthoDB" id="256333at2759"/>
<dbReference type="SUPFAM" id="SSF50129">
    <property type="entry name" value="GroES-like"/>
    <property type="match status" value="1"/>
</dbReference>
<accession>A0A1B8GNF4</accession>
<protein>
    <recommendedName>
        <fullName evidence="7">Enoyl reductase (ER) domain-containing protein</fullName>
    </recommendedName>
</protein>
<dbReference type="PANTHER" id="PTHR42940:SF8">
    <property type="entry name" value="VACUOLAR PROTEIN SORTING-ASSOCIATED PROTEIN 11"/>
    <property type="match status" value="1"/>
</dbReference>
<dbReference type="GeneID" id="28837720"/>
<dbReference type="Pfam" id="PF00107">
    <property type="entry name" value="ADH_zinc_N"/>
    <property type="match status" value="1"/>
</dbReference>
<evidence type="ECO:0000259" key="7">
    <source>
        <dbReference type="SMART" id="SM00829"/>
    </source>
</evidence>
<dbReference type="InterPro" id="IPR013154">
    <property type="entry name" value="ADH-like_N"/>
</dbReference>
<dbReference type="RefSeq" id="XP_018131071.1">
    <property type="nucleotide sequence ID" value="XM_018273809.2"/>
</dbReference>
<keyword evidence="5" id="KW-0560">Oxidoreductase</keyword>
<gene>
    <name evidence="8" type="ORF">VE01_04334</name>
</gene>
<dbReference type="STRING" id="342668.A0A1B8GNF4"/>
<evidence type="ECO:0000256" key="4">
    <source>
        <dbReference type="ARBA" id="ARBA00022833"/>
    </source>
</evidence>
<keyword evidence="4" id="KW-0862">Zinc</keyword>
<comment type="similarity">
    <text evidence="2">Belongs to the zinc-containing alcohol dehydrogenase family.</text>
</comment>
<keyword evidence="9" id="KW-1185">Reference proteome</keyword>
<dbReference type="FunFam" id="3.40.50.720:FF:000039">
    <property type="entry name" value="Alcohol dehydrogenase AdhP"/>
    <property type="match status" value="1"/>
</dbReference>
<keyword evidence="6" id="KW-0520">NAD</keyword>
<dbReference type="Gene3D" id="3.90.180.10">
    <property type="entry name" value="Medium-chain alcohol dehydrogenases, catalytic domain"/>
    <property type="match status" value="1"/>
</dbReference>
<dbReference type="GO" id="GO:0046872">
    <property type="term" value="F:metal ion binding"/>
    <property type="evidence" value="ECO:0007669"/>
    <property type="project" value="UniProtKB-KW"/>
</dbReference>
<feature type="domain" description="Enoyl reductase (ER)" evidence="7">
    <location>
        <begin position="2"/>
        <end position="340"/>
    </location>
</feature>
<name>A0A1B8GNF4_9PEZI</name>
<evidence type="ECO:0000256" key="3">
    <source>
        <dbReference type="ARBA" id="ARBA00022723"/>
    </source>
</evidence>
<evidence type="ECO:0000313" key="9">
    <source>
        <dbReference type="Proteomes" id="UP000091956"/>
    </source>
</evidence>
<evidence type="ECO:0000256" key="6">
    <source>
        <dbReference type="ARBA" id="ARBA00023027"/>
    </source>
</evidence>
<dbReference type="PANTHER" id="PTHR42940">
    <property type="entry name" value="ALCOHOL DEHYDROGENASE 1-RELATED"/>
    <property type="match status" value="1"/>
</dbReference>
<evidence type="ECO:0000256" key="5">
    <source>
        <dbReference type="ARBA" id="ARBA00023002"/>
    </source>
</evidence>
<keyword evidence="3" id="KW-0479">Metal-binding</keyword>
<reference evidence="9" key="2">
    <citation type="journal article" date="2018" name="Nat. Commun.">
        <title>Extreme sensitivity to ultraviolet light in the fungal pathogen causing white-nose syndrome of bats.</title>
        <authorList>
            <person name="Palmer J.M."/>
            <person name="Drees K.P."/>
            <person name="Foster J.T."/>
            <person name="Lindner D.L."/>
        </authorList>
    </citation>
    <scope>NUCLEOTIDE SEQUENCE [LARGE SCALE GENOMIC DNA]</scope>
    <source>
        <strain evidence="9">UAMH 10579</strain>
    </source>
</reference>
<dbReference type="EMBL" id="KV460222">
    <property type="protein sequence ID" value="OBT97338.1"/>
    <property type="molecule type" value="Genomic_DNA"/>
</dbReference>
<evidence type="ECO:0000256" key="1">
    <source>
        <dbReference type="ARBA" id="ARBA00001947"/>
    </source>
</evidence>
<dbReference type="GO" id="GO:0004022">
    <property type="term" value="F:alcohol dehydrogenase (NAD+) activity"/>
    <property type="evidence" value="ECO:0007669"/>
    <property type="project" value="TreeGrafter"/>
</dbReference>
<dbReference type="InterPro" id="IPR036291">
    <property type="entry name" value="NAD(P)-bd_dom_sf"/>
</dbReference>
<organism evidence="8 9">
    <name type="scientific">Pseudogymnoascus verrucosus</name>
    <dbReference type="NCBI Taxonomy" id="342668"/>
    <lineage>
        <taxon>Eukaryota</taxon>
        <taxon>Fungi</taxon>
        <taxon>Dikarya</taxon>
        <taxon>Ascomycota</taxon>
        <taxon>Pezizomycotina</taxon>
        <taxon>Leotiomycetes</taxon>
        <taxon>Thelebolales</taxon>
        <taxon>Thelebolaceae</taxon>
        <taxon>Pseudogymnoascus</taxon>
    </lineage>
</organism>
<dbReference type="GO" id="GO:0005737">
    <property type="term" value="C:cytoplasm"/>
    <property type="evidence" value="ECO:0007669"/>
    <property type="project" value="TreeGrafter"/>
</dbReference>
<reference evidence="8 9" key="1">
    <citation type="submission" date="2016-03" db="EMBL/GenBank/DDBJ databases">
        <title>Comparative genomics of Pseudogymnoascus destructans, the fungus causing white-nose syndrome of bats.</title>
        <authorList>
            <person name="Palmer J.M."/>
            <person name="Drees K.P."/>
            <person name="Foster J.T."/>
            <person name="Lindner D.L."/>
        </authorList>
    </citation>
    <scope>NUCLEOTIDE SEQUENCE [LARGE SCALE GENOMIC DNA]</scope>
    <source>
        <strain evidence="8 9">UAMH 10579</strain>
    </source>
</reference>
<dbReference type="InterPro" id="IPR013149">
    <property type="entry name" value="ADH-like_C"/>
</dbReference>
<dbReference type="AlphaFoldDB" id="A0A1B8GNF4"/>
<dbReference type="InterPro" id="IPR011032">
    <property type="entry name" value="GroES-like_sf"/>
</dbReference>
<dbReference type="SMART" id="SM00829">
    <property type="entry name" value="PKS_ER"/>
    <property type="match status" value="1"/>
</dbReference>
<sequence>MSTMKAAQWDPTQKKIVVNEIPIPEPGPNQFLVKTTSASLCHSDIMAIDTPGREKPITLGHEGAGRIAKIHPSAEGKGFKEGDDIGFLYIVGCCFECDGCLVHNLHCETGKQLLQGFTTDGFFAEYAVVDYQNAVILPTGLDPRKASPIFCAGITAFHSVDSSELKEGDWFGVVGCGGLGQLATQYAKAMGAKVVGIDINDEVLATCKSQGADAIFNSRTNPNWAEDVRTLTNGGVKSVAVYSNAQVAYATAPSIIKLGGILMVIGIAHKPIEVSTMDLTIGKYRIKAESTSIPQRMNKAIEFTAKYNITPEVQTFDKLDDLAGMVELMKAGKFTKRMVIVF</sequence>
<dbReference type="SUPFAM" id="SSF51735">
    <property type="entry name" value="NAD(P)-binding Rossmann-fold domains"/>
    <property type="match status" value="1"/>
</dbReference>